<keyword evidence="2" id="KW-1185">Reference proteome</keyword>
<dbReference type="KEGG" id="bpf:BpOF4_01375"/>
<dbReference type="HOGENOM" id="CLU_3363304_0_0_9"/>
<gene>
    <name evidence="1" type="ordered locus">BpOF4_01375</name>
</gene>
<name>D3FUE1_ALKPO</name>
<dbReference type="AlphaFoldDB" id="D3FUE1"/>
<accession>D3FUE1</accession>
<organism evidence="1 2">
    <name type="scientific">Alkalihalophilus pseudofirmus (strain ATCC BAA-2126 / JCM 17055 / OF4)</name>
    <name type="common">Bacillus pseudofirmus</name>
    <dbReference type="NCBI Taxonomy" id="398511"/>
    <lineage>
        <taxon>Bacteria</taxon>
        <taxon>Bacillati</taxon>
        <taxon>Bacillota</taxon>
        <taxon>Bacilli</taxon>
        <taxon>Bacillales</taxon>
        <taxon>Bacillaceae</taxon>
        <taxon>Alkalihalophilus</taxon>
    </lineage>
</organism>
<reference evidence="1 2" key="1">
    <citation type="journal article" date="2011" name="Environ. Microbiol.">
        <title>Genome of alkaliphilic Bacillus pseudofirmus OF4 reveals adaptations that support the ability to grow in an external pH range from 7.5 to 11.4.</title>
        <authorList>
            <person name="Janto B."/>
            <person name="Ahmed A."/>
            <person name="Ito M."/>
            <person name="Liu J."/>
            <person name="Hicks D.B."/>
            <person name="Pagni S."/>
            <person name="Fackelmayer O.J."/>
            <person name="Smith T.A."/>
            <person name="Earl J."/>
            <person name="Elbourne L.D."/>
            <person name="Hassan K."/>
            <person name="Paulsen I.T."/>
            <person name="Kolsto A.B."/>
            <person name="Tourasse N.J."/>
            <person name="Ehrlich G.D."/>
            <person name="Boissy R."/>
            <person name="Ivey D.M."/>
            <person name="Li G."/>
            <person name="Xue Y."/>
            <person name="Ma Y."/>
            <person name="Hu F.Z."/>
            <person name="Krulwich T.A."/>
        </authorList>
    </citation>
    <scope>NUCLEOTIDE SEQUENCE [LARGE SCALE GENOMIC DNA]</scope>
    <source>
        <strain evidence="2">ATCC BAA-2126 / JCM 17055 / OF4</strain>
    </source>
</reference>
<evidence type="ECO:0000313" key="1">
    <source>
        <dbReference type="EMBL" id="ADC48343.1"/>
    </source>
</evidence>
<proteinExistence type="predicted"/>
<dbReference type="EMBL" id="CP001878">
    <property type="protein sequence ID" value="ADC48343.1"/>
    <property type="molecule type" value="Genomic_DNA"/>
</dbReference>
<protein>
    <submittedName>
        <fullName evidence="1">Uncharacterized protein</fullName>
    </submittedName>
</protein>
<evidence type="ECO:0000313" key="2">
    <source>
        <dbReference type="Proteomes" id="UP000001544"/>
    </source>
</evidence>
<dbReference type="Proteomes" id="UP000001544">
    <property type="component" value="Chromosome"/>
</dbReference>
<sequence length="35" mass="4247">MRQQTEERLQRGNLLWEGSRFLLPEHKEAILPRLT</sequence>